<organism evidence="9 10">
    <name type="scientific">Phialemonium thermophilum</name>
    <dbReference type="NCBI Taxonomy" id="223376"/>
    <lineage>
        <taxon>Eukaryota</taxon>
        <taxon>Fungi</taxon>
        <taxon>Dikarya</taxon>
        <taxon>Ascomycota</taxon>
        <taxon>Pezizomycotina</taxon>
        <taxon>Sordariomycetes</taxon>
        <taxon>Sordariomycetidae</taxon>
        <taxon>Cephalothecales</taxon>
        <taxon>Cephalothecaceae</taxon>
        <taxon>Phialemonium</taxon>
    </lineage>
</organism>
<evidence type="ECO:0000259" key="8">
    <source>
        <dbReference type="PROSITE" id="PS50048"/>
    </source>
</evidence>
<evidence type="ECO:0000256" key="6">
    <source>
        <dbReference type="ARBA" id="ARBA00023242"/>
    </source>
</evidence>
<feature type="region of interest" description="Disordered" evidence="7">
    <location>
        <begin position="203"/>
        <end position="250"/>
    </location>
</feature>
<evidence type="ECO:0000256" key="7">
    <source>
        <dbReference type="SAM" id="MobiDB-lite"/>
    </source>
</evidence>
<evidence type="ECO:0000256" key="4">
    <source>
        <dbReference type="ARBA" id="ARBA00023125"/>
    </source>
</evidence>
<proteinExistence type="predicted"/>
<feature type="compositionally biased region" description="Polar residues" evidence="7">
    <location>
        <begin position="485"/>
        <end position="502"/>
    </location>
</feature>
<feature type="compositionally biased region" description="Low complexity" evidence="7">
    <location>
        <begin position="220"/>
        <end position="236"/>
    </location>
</feature>
<sequence length="884" mass="97444">MAGAIRKKPRKSRGRGLRTTTGCLTCRKRHKKCDERIPICGACQVANRTCVYAQPGHAAGNRSGVSGPMSGNIDNASDGSAGLGSIKADEARSGPVAGSSSPSQQASHPSIPHHQPRPNRRQPDACLDGSPHQSFEAAATQNLSTSPTVIVTADETPEQLFASRADLAAGPSPVSPPPPIHPANFVGEGVVCKDNLRPSDSLFCASDDNDNRGIDKSTGNKSNPNNSSNSNNKNNNAGLASRRGMSSIDLDGADEGALDASSPGAMSLASDILLTSGGASIGWLDLLASDAAQADASFSLLPFPSPRPGPQGEPRRTSISVRAGSFQDGLHQDDNISPSTTAEQQLRNEDSWFNQRYSLQQQYQIYLQQQQQQQRQYQSNEQQQDRKDQQDQQQSGRNDPEWTNAAFAPQQALTDGNKHPWQQDQDIPLQEHERVLFRNFVEHAASWLDFSDPHKYFSTYAIRLALRNMGLMKAVLALSARHTAMSQGNPASPTQSQASVQRPDSDLPRECPPPEGGHDPKSTAQTTTSFQDPQALRQQYPDVTAQHAQAIQYYYETLHYLQHALQFPSYTMSEEILATAIIISTYEMLDQSASNWQRHLKGVFWIQRSQNVNGASGGLRQTVWWAWLRQDIWAAFRERRACFTIYKPERELAELRGCDDELVDRVLYLLSQAVNYAASSHATSYASTAVPSRDPVGADATPHQQRLSADERWRQRYAAKALLSTLERWRSYLGPQFQPLPTPRTGTAMERTMGLGPLDDFPFAPIWIHPPRCAVAMMVYHFAKILVTLHCPMEPGFAHHLKVQKTLSESVAAICGIAMMLDDEGCQIMASQCLYGAGLCVHQPDQRSAVLQLITACERRTGWPMSTMRRDLQAEWERANKELG</sequence>
<evidence type="ECO:0000313" key="10">
    <source>
        <dbReference type="Proteomes" id="UP001586593"/>
    </source>
</evidence>
<dbReference type="PROSITE" id="PS00463">
    <property type="entry name" value="ZN2_CY6_FUNGAL_1"/>
    <property type="match status" value="1"/>
</dbReference>
<keyword evidence="5" id="KW-0804">Transcription</keyword>
<feature type="region of interest" description="Disordered" evidence="7">
    <location>
        <begin position="485"/>
        <end position="530"/>
    </location>
</feature>
<gene>
    <name evidence="9" type="ORF">VTK73DRAFT_8629</name>
</gene>
<keyword evidence="3" id="KW-0805">Transcription regulation</keyword>
<dbReference type="InterPro" id="IPR001138">
    <property type="entry name" value="Zn2Cys6_DnaBD"/>
</dbReference>
<dbReference type="Pfam" id="PF11951">
    <property type="entry name" value="Fungal_trans_2"/>
    <property type="match status" value="1"/>
</dbReference>
<keyword evidence="4" id="KW-0238">DNA-binding</keyword>
<evidence type="ECO:0000313" key="9">
    <source>
        <dbReference type="EMBL" id="KAL1854956.1"/>
    </source>
</evidence>
<accession>A0ABR3W7Z0</accession>
<name>A0ABR3W7Z0_9PEZI</name>
<dbReference type="EMBL" id="JAZHXJ010000643">
    <property type="protein sequence ID" value="KAL1854956.1"/>
    <property type="molecule type" value="Genomic_DNA"/>
</dbReference>
<comment type="caution">
    <text evidence="9">The sequence shown here is derived from an EMBL/GenBank/DDBJ whole genome shotgun (WGS) entry which is preliminary data.</text>
</comment>
<dbReference type="SUPFAM" id="SSF57701">
    <property type="entry name" value="Zn2/Cys6 DNA-binding domain"/>
    <property type="match status" value="1"/>
</dbReference>
<feature type="compositionally biased region" description="Low complexity" evidence="7">
    <location>
        <begin position="93"/>
        <end position="113"/>
    </location>
</feature>
<evidence type="ECO:0000256" key="5">
    <source>
        <dbReference type="ARBA" id="ARBA00023163"/>
    </source>
</evidence>
<keyword evidence="2" id="KW-0862">Zinc</keyword>
<evidence type="ECO:0000256" key="1">
    <source>
        <dbReference type="ARBA" id="ARBA00004123"/>
    </source>
</evidence>
<comment type="subcellular location">
    <subcellularLocation>
        <location evidence="1">Nucleus</location>
    </subcellularLocation>
</comment>
<feature type="domain" description="Zn(2)-C6 fungal-type" evidence="8">
    <location>
        <begin position="22"/>
        <end position="52"/>
    </location>
</feature>
<dbReference type="PANTHER" id="PTHR37534:SF3">
    <property type="entry name" value="ZN(II)2CYS6 TRANSCRIPTION FACTOR (EUROFUNG)"/>
    <property type="match status" value="1"/>
</dbReference>
<dbReference type="Pfam" id="PF00172">
    <property type="entry name" value="Zn_clus"/>
    <property type="match status" value="1"/>
</dbReference>
<reference evidence="9 10" key="1">
    <citation type="journal article" date="2024" name="Commun. Biol.">
        <title>Comparative genomic analysis of thermophilic fungi reveals convergent evolutionary adaptations and gene losses.</title>
        <authorList>
            <person name="Steindorff A.S."/>
            <person name="Aguilar-Pontes M.V."/>
            <person name="Robinson A.J."/>
            <person name="Andreopoulos B."/>
            <person name="LaButti K."/>
            <person name="Kuo A."/>
            <person name="Mondo S."/>
            <person name="Riley R."/>
            <person name="Otillar R."/>
            <person name="Haridas S."/>
            <person name="Lipzen A."/>
            <person name="Grimwood J."/>
            <person name="Schmutz J."/>
            <person name="Clum A."/>
            <person name="Reid I.D."/>
            <person name="Moisan M.C."/>
            <person name="Butler G."/>
            <person name="Nguyen T.T.M."/>
            <person name="Dewar K."/>
            <person name="Conant G."/>
            <person name="Drula E."/>
            <person name="Henrissat B."/>
            <person name="Hansel C."/>
            <person name="Singer S."/>
            <person name="Hutchinson M.I."/>
            <person name="de Vries R.P."/>
            <person name="Natvig D.O."/>
            <person name="Powell A.J."/>
            <person name="Tsang A."/>
            <person name="Grigoriev I.V."/>
        </authorList>
    </citation>
    <scope>NUCLEOTIDE SEQUENCE [LARGE SCALE GENOMIC DNA]</scope>
    <source>
        <strain evidence="9 10">ATCC 24622</strain>
    </source>
</reference>
<dbReference type="InterPro" id="IPR021858">
    <property type="entry name" value="Fun_TF"/>
</dbReference>
<dbReference type="CDD" id="cd00067">
    <property type="entry name" value="GAL4"/>
    <property type="match status" value="1"/>
</dbReference>
<feature type="region of interest" description="Disordered" evidence="7">
    <location>
        <begin position="374"/>
        <end position="402"/>
    </location>
</feature>
<keyword evidence="6" id="KW-0539">Nucleus</keyword>
<feature type="region of interest" description="Disordered" evidence="7">
    <location>
        <begin position="61"/>
        <end position="132"/>
    </location>
</feature>
<dbReference type="Gene3D" id="4.10.240.10">
    <property type="entry name" value="Zn(2)-C6 fungal-type DNA-binding domain"/>
    <property type="match status" value="1"/>
</dbReference>
<dbReference type="PANTHER" id="PTHR37534">
    <property type="entry name" value="TRANSCRIPTIONAL ACTIVATOR PROTEIN UGA3"/>
    <property type="match status" value="1"/>
</dbReference>
<dbReference type="PROSITE" id="PS50048">
    <property type="entry name" value="ZN2_CY6_FUNGAL_2"/>
    <property type="match status" value="1"/>
</dbReference>
<evidence type="ECO:0000256" key="2">
    <source>
        <dbReference type="ARBA" id="ARBA00022833"/>
    </source>
</evidence>
<dbReference type="SMART" id="SM00066">
    <property type="entry name" value="GAL4"/>
    <property type="match status" value="1"/>
</dbReference>
<dbReference type="InterPro" id="IPR036864">
    <property type="entry name" value="Zn2-C6_fun-type_DNA-bd_sf"/>
</dbReference>
<keyword evidence="10" id="KW-1185">Reference proteome</keyword>
<protein>
    <recommendedName>
        <fullName evidence="8">Zn(2)-C6 fungal-type domain-containing protein</fullName>
    </recommendedName>
</protein>
<dbReference type="Proteomes" id="UP001586593">
    <property type="component" value="Unassembled WGS sequence"/>
</dbReference>
<evidence type="ECO:0000256" key="3">
    <source>
        <dbReference type="ARBA" id="ARBA00023015"/>
    </source>
</evidence>